<name>G5A8L8_PHYSP</name>
<dbReference type="GeneID" id="20647843"/>
<dbReference type="KEGG" id="psoj:PHYSODRAFT_340057"/>
<sequence>MESLVQEWDVHPADSVVDRIGNTGPRPLRQHEYCELDIEQPDKSATARSGETNGRNVDEAWLDATTDSVDGYTAVDDGGSGRHEWAYTRVARDGEKIGTQFVHGMKTCIVVRRRTSDRISTVATNPERVGLNTLQYQQSRRKKYVTSGCLCCTFVLKPVIAEFNGYHSDENMVEVVKDMVVENTRVSQLSLGLSINRKLRSDETASKQLMGQLMAHAFRSASGGAINQTSKKPSMRLQMGHDDLAGSRHWWRWLAYGLFSKRARALSSLEDLSLISIGRIAEEDVEAFSAILNS</sequence>
<dbReference type="RefSeq" id="XP_009536416.1">
    <property type="nucleotide sequence ID" value="XM_009538121.1"/>
</dbReference>
<organism evidence="1 2">
    <name type="scientific">Phytophthora sojae (strain P6497)</name>
    <name type="common">Soybean stem and root rot agent</name>
    <name type="synonym">Phytophthora megasperma f. sp. glycines</name>
    <dbReference type="NCBI Taxonomy" id="1094619"/>
    <lineage>
        <taxon>Eukaryota</taxon>
        <taxon>Sar</taxon>
        <taxon>Stramenopiles</taxon>
        <taxon>Oomycota</taxon>
        <taxon>Peronosporomycetes</taxon>
        <taxon>Peronosporales</taxon>
        <taxon>Peronosporaceae</taxon>
        <taxon>Phytophthora</taxon>
    </lineage>
</organism>
<reference evidence="1 2" key="1">
    <citation type="journal article" date="2006" name="Science">
        <title>Phytophthora genome sequences uncover evolutionary origins and mechanisms of pathogenesis.</title>
        <authorList>
            <person name="Tyler B.M."/>
            <person name="Tripathy S."/>
            <person name="Zhang X."/>
            <person name="Dehal P."/>
            <person name="Jiang R.H."/>
            <person name="Aerts A."/>
            <person name="Arredondo F.D."/>
            <person name="Baxter L."/>
            <person name="Bensasson D."/>
            <person name="Beynon J.L."/>
            <person name="Chapman J."/>
            <person name="Damasceno C.M."/>
            <person name="Dorrance A.E."/>
            <person name="Dou D."/>
            <person name="Dickerman A.W."/>
            <person name="Dubchak I.L."/>
            <person name="Garbelotto M."/>
            <person name="Gijzen M."/>
            <person name="Gordon S.G."/>
            <person name="Govers F."/>
            <person name="Grunwald N.J."/>
            <person name="Huang W."/>
            <person name="Ivors K.L."/>
            <person name="Jones R.W."/>
            <person name="Kamoun S."/>
            <person name="Krampis K."/>
            <person name="Lamour K.H."/>
            <person name="Lee M.K."/>
            <person name="McDonald W.H."/>
            <person name="Medina M."/>
            <person name="Meijer H.J."/>
            <person name="Nordberg E.K."/>
            <person name="Maclean D.J."/>
            <person name="Ospina-Giraldo M.D."/>
            <person name="Morris P.F."/>
            <person name="Phuntumart V."/>
            <person name="Putnam N.H."/>
            <person name="Rash S."/>
            <person name="Rose J.K."/>
            <person name="Sakihama Y."/>
            <person name="Salamov A.A."/>
            <person name="Savidor A."/>
            <person name="Scheuring C.F."/>
            <person name="Smith B.M."/>
            <person name="Sobral B.W."/>
            <person name="Terry A."/>
            <person name="Torto-Alalibo T.A."/>
            <person name="Win J."/>
            <person name="Xu Z."/>
            <person name="Zhang H."/>
            <person name="Grigoriev I.V."/>
            <person name="Rokhsar D.S."/>
            <person name="Boore J.L."/>
        </authorList>
    </citation>
    <scope>NUCLEOTIDE SEQUENCE [LARGE SCALE GENOMIC DNA]</scope>
    <source>
        <strain evidence="1 2">P6497</strain>
    </source>
</reference>
<dbReference type="InParanoid" id="G5A8L8"/>
<dbReference type="Proteomes" id="UP000002640">
    <property type="component" value="Unassembled WGS sequence"/>
</dbReference>
<dbReference type="AlphaFoldDB" id="G5A8L8"/>
<accession>G5A8L8</accession>
<proteinExistence type="predicted"/>
<evidence type="ECO:0000313" key="1">
    <source>
        <dbReference type="EMBL" id="EGZ08244.1"/>
    </source>
</evidence>
<keyword evidence="2" id="KW-1185">Reference proteome</keyword>
<gene>
    <name evidence="1" type="ORF">PHYSODRAFT_340057</name>
</gene>
<evidence type="ECO:0000313" key="2">
    <source>
        <dbReference type="Proteomes" id="UP000002640"/>
    </source>
</evidence>
<protein>
    <submittedName>
        <fullName evidence="1">Uncharacterized protein</fullName>
    </submittedName>
</protein>
<dbReference type="EMBL" id="JH159161">
    <property type="protein sequence ID" value="EGZ08244.1"/>
    <property type="molecule type" value="Genomic_DNA"/>
</dbReference>